<comment type="caution">
    <text evidence="3">The sequence shown here is derived from an EMBL/GenBank/DDBJ whole genome shotgun (WGS) entry which is preliminary data.</text>
</comment>
<protein>
    <submittedName>
        <fullName evidence="3">(spotted green pufferfish) hypothetical protein</fullName>
    </submittedName>
</protein>
<dbReference type="GO" id="GO:0005525">
    <property type="term" value="F:GTP binding"/>
    <property type="evidence" value="ECO:0007669"/>
    <property type="project" value="InterPro"/>
</dbReference>
<dbReference type="OrthoDB" id="1696305at2759"/>
<feature type="region of interest" description="Disordered" evidence="1">
    <location>
        <begin position="1"/>
        <end position="44"/>
    </location>
</feature>
<evidence type="ECO:0000256" key="1">
    <source>
        <dbReference type="SAM" id="MobiDB-lite"/>
    </source>
</evidence>
<organism evidence="3">
    <name type="scientific">Tetraodon nigroviridis</name>
    <name type="common">Spotted green pufferfish</name>
    <name type="synonym">Chelonodon nigroviridis</name>
    <dbReference type="NCBI Taxonomy" id="99883"/>
    <lineage>
        <taxon>Eukaryota</taxon>
        <taxon>Metazoa</taxon>
        <taxon>Chordata</taxon>
        <taxon>Craniata</taxon>
        <taxon>Vertebrata</taxon>
        <taxon>Euteleostomi</taxon>
        <taxon>Actinopterygii</taxon>
        <taxon>Neopterygii</taxon>
        <taxon>Teleostei</taxon>
        <taxon>Neoteleostei</taxon>
        <taxon>Acanthomorphata</taxon>
        <taxon>Eupercaria</taxon>
        <taxon>Tetraodontiformes</taxon>
        <taxon>Tetradontoidea</taxon>
        <taxon>Tetraodontidae</taxon>
        <taxon>Tetraodon</taxon>
    </lineage>
</organism>
<gene>
    <name evidence="3" type="ORF">GSTENG00012072001</name>
</gene>
<feature type="non-terminal residue" evidence="3">
    <location>
        <position position="609"/>
    </location>
</feature>
<sequence length="609" mass="67106">EPEPDSLIQFHDADFPPDDANAATKKRRRRKKQQQAGQAVFGSPDPDQAFSDTCCPGCGAVLHCTALAVPGYLPSEKFKVLLQEGRLGGATCQRCHLLSHHHKALKLQVTAEQYRAVVQSIRPLRALVLLIVDLLDVPDSIVPDLAELVGTNKHVVVLGNKVDLLPADSPNHLQRIRRRLSGYCREAGFGDQVADVHLISAKTGYGVEALVSSLQRSWKYNGDVYLVGVANAGKSTLFNTLLESDYCKSRASEVTRKATISPWPGTTLNLLRFPIMNPTPHRLFRRQQRLNAASRQTEAELPQEELRRLQHLSRKGYLVGHVGRTFLSNTRMRREEIDFDPDSLSFGEDEETETTVPSTPLDEMSSNELKDAHWLFDTPGLMKEQDPAHRTGGDVSGPHSGHRPPDVCLEAQHEFVRRRPRQDRLFAGRDVLLVFSHGLQPSPRPHQQPGEGRRRLPETRRRRPAGGESPAHRIRFSRLSGAPTPVCHLQVPTGGPERMRAFPEFVTQDVRLEGGGYLEAAADITLSSAGERLGTPTVRVPPGVRDLTGVTGPLLASEASDDPPVCRLGGGDGGSRVRTPPLLPHLVSLKGERVRKSAAYRTVKVAALK</sequence>
<dbReference type="PANTHER" id="PTHR46406:SF1">
    <property type="entry name" value="NITRIC OXIDE-ASSOCIATED PROTEIN 1"/>
    <property type="match status" value="1"/>
</dbReference>
<dbReference type="SUPFAM" id="SSF52540">
    <property type="entry name" value="P-loop containing nucleoside triphosphate hydrolases"/>
    <property type="match status" value="1"/>
</dbReference>
<accession>Q4SVB1</accession>
<feature type="compositionally biased region" description="Basic residues" evidence="1">
    <location>
        <begin position="24"/>
        <end position="33"/>
    </location>
</feature>
<dbReference type="InterPro" id="IPR027417">
    <property type="entry name" value="P-loop_NTPase"/>
</dbReference>
<dbReference type="InterPro" id="IPR052807">
    <property type="entry name" value="Mito_transl_resp_regulator"/>
</dbReference>
<dbReference type="KEGG" id="tng:GSTEN00012072G001"/>
<dbReference type="AlphaFoldDB" id="Q4SVB1"/>
<dbReference type="InterPro" id="IPR006073">
    <property type="entry name" value="GTP-bd"/>
</dbReference>
<evidence type="ECO:0000259" key="2">
    <source>
        <dbReference type="Pfam" id="PF01926"/>
    </source>
</evidence>
<reference evidence="3" key="1">
    <citation type="journal article" date="2004" name="Nature">
        <title>Genome duplication in the teleost fish Tetraodon nigroviridis reveals the early vertebrate proto-karyotype.</title>
        <authorList>
            <person name="Jaillon O."/>
            <person name="Aury J.-M."/>
            <person name="Brunet F."/>
            <person name="Petit J.-L."/>
            <person name="Stange-Thomann N."/>
            <person name="Mauceli E."/>
            <person name="Bouneau L."/>
            <person name="Fischer C."/>
            <person name="Ozouf-Costaz C."/>
            <person name="Bernot A."/>
            <person name="Nicaud S."/>
            <person name="Jaffe D."/>
            <person name="Fisher S."/>
            <person name="Lutfalla G."/>
            <person name="Dossat C."/>
            <person name="Segurens B."/>
            <person name="Dasilva C."/>
            <person name="Salanoubat M."/>
            <person name="Levy M."/>
            <person name="Boudet N."/>
            <person name="Castellano S."/>
            <person name="Anthouard V."/>
            <person name="Jubin C."/>
            <person name="Castelli V."/>
            <person name="Katinka M."/>
            <person name="Vacherie B."/>
            <person name="Biemont C."/>
            <person name="Skalli Z."/>
            <person name="Cattolico L."/>
            <person name="Poulain J."/>
            <person name="De Berardinis V."/>
            <person name="Cruaud C."/>
            <person name="Duprat S."/>
            <person name="Brottier P."/>
            <person name="Coutanceau J.-P."/>
            <person name="Gouzy J."/>
            <person name="Parra G."/>
            <person name="Lardier G."/>
            <person name="Chapple C."/>
            <person name="McKernan K.J."/>
            <person name="McEwan P."/>
            <person name="Bosak S."/>
            <person name="Kellis M."/>
            <person name="Volff J.-N."/>
            <person name="Guigo R."/>
            <person name="Zody M.C."/>
            <person name="Mesirov J."/>
            <person name="Lindblad-Toh K."/>
            <person name="Birren B."/>
            <person name="Nusbaum C."/>
            <person name="Kahn D."/>
            <person name="Robinson-Rechavi M."/>
            <person name="Laudet V."/>
            <person name="Schachter V."/>
            <person name="Quetier F."/>
            <person name="Saurin W."/>
            <person name="Scarpelli C."/>
            <person name="Wincker P."/>
            <person name="Lander E.S."/>
            <person name="Weissenbach J."/>
            <person name="Roest Crollius H."/>
        </authorList>
    </citation>
    <scope>NUCLEOTIDE SEQUENCE [LARGE SCALE GENOMIC DNA]</scope>
</reference>
<dbReference type="Pfam" id="PF01926">
    <property type="entry name" value="MMR_HSR1"/>
    <property type="match status" value="1"/>
</dbReference>
<dbReference type="EMBL" id="CAAE01013769">
    <property type="protein sequence ID" value="CAF95421.1"/>
    <property type="molecule type" value="Genomic_DNA"/>
</dbReference>
<feature type="region of interest" description="Disordered" evidence="1">
    <location>
        <begin position="341"/>
        <end position="365"/>
    </location>
</feature>
<reference evidence="3" key="2">
    <citation type="submission" date="2004-02" db="EMBL/GenBank/DDBJ databases">
        <authorList>
            <consortium name="Genoscope"/>
            <consortium name="Whitehead Institute Centre for Genome Research"/>
        </authorList>
    </citation>
    <scope>NUCLEOTIDE SEQUENCE</scope>
</reference>
<dbReference type="Gene3D" id="3.40.50.300">
    <property type="entry name" value="P-loop containing nucleotide triphosphate hydrolases"/>
    <property type="match status" value="1"/>
</dbReference>
<dbReference type="PANTHER" id="PTHR46406">
    <property type="entry name" value="NITRIC OXIDE-ASSOCIATED PROTEIN 1"/>
    <property type="match status" value="1"/>
</dbReference>
<feature type="compositionally biased region" description="Acidic residues" evidence="1">
    <location>
        <begin position="341"/>
        <end position="353"/>
    </location>
</feature>
<dbReference type="CDD" id="cd01855">
    <property type="entry name" value="YqeH"/>
    <property type="match status" value="1"/>
</dbReference>
<proteinExistence type="predicted"/>
<feature type="non-terminal residue" evidence="3">
    <location>
        <position position="1"/>
    </location>
</feature>
<feature type="region of interest" description="Disordered" evidence="1">
    <location>
        <begin position="437"/>
        <end position="472"/>
    </location>
</feature>
<feature type="domain" description="G" evidence="2">
    <location>
        <begin position="224"/>
        <end position="275"/>
    </location>
</feature>
<evidence type="ECO:0000313" key="3">
    <source>
        <dbReference type="EMBL" id="CAF95421.1"/>
    </source>
</evidence>
<feature type="region of interest" description="Disordered" evidence="1">
    <location>
        <begin position="384"/>
        <end position="406"/>
    </location>
</feature>
<name>Q4SVB1_TETNG</name>